<dbReference type="SUPFAM" id="SSF47986">
    <property type="entry name" value="DEATH domain"/>
    <property type="match status" value="3"/>
</dbReference>
<name>A0A8B8BHK6_CRAVI</name>
<keyword evidence="1" id="KW-0175">Coiled coil</keyword>
<evidence type="ECO:0000256" key="1">
    <source>
        <dbReference type="SAM" id="Coils"/>
    </source>
</evidence>
<dbReference type="CDD" id="cd01671">
    <property type="entry name" value="CARD"/>
    <property type="match status" value="1"/>
</dbReference>
<feature type="compositionally biased region" description="Polar residues" evidence="2">
    <location>
        <begin position="1130"/>
        <end position="1141"/>
    </location>
</feature>
<reference evidence="5" key="1">
    <citation type="submission" date="2025-08" db="UniProtKB">
        <authorList>
            <consortium name="RefSeq"/>
        </authorList>
    </citation>
    <scope>IDENTIFICATION</scope>
    <source>
        <tissue evidence="5">Whole sample</tissue>
    </source>
</reference>
<dbReference type="RefSeq" id="XP_022302857.1">
    <property type="nucleotide sequence ID" value="XM_022447149.1"/>
</dbReference>
<dbReference type="Pfam" id="PF00619">
    <property type="entry name" value="CARD"/>
    <property type="match status" value="1"/>
</dbReference>
<feature type="coiled-coil region" evidence="1">
    <location>
        <begin position="823"/>
        <end position="892"/>
    </location>
</feature>
<feature type="compositionally biased region" description="Basic and acidic residues" evidence="2">
    <location>
        <begin position="1094"/>
        <end position="1103"/>
    </location>
</feature>
<evidence type="ECO:0000256" key="2">
    <source>
        <dbReference type="SAM" id="MobiDB-lite"/>
    </source>
</evidence>
<sequence length="1141" mass="131441">MMETMNAPSSHQHSWIANQILENLVIGSHSLRQECQNAVRKSFVYLRKHLTFESLRDKLVEKNLLSDRERDDYVCMIPIEYAMIGKVIKLMIKKGRCMEFIDIIDNLPDHRHVMNKINAARQLGNNPGHQNNNCTQSCFEVTDMLHKRHFGSLFLLMEPLDIADEMFQAGHISYDEHDSVTNSNRRYERLEGLLAILSGNADLHPHFVNVAQSLGYFSLSDTLKNGVPLTHETSGCALWIQQNFTYLQEELPPFDFMLTMLSESLDSIDNYDMYGISGAMRKTAKLLKILLRKGPEPCNDLIGKIKSVLKRKDMIKKMKERSIYLKIRGIPRLDIELQSLNVSCLQEHEQLLKNELDPLYLCDLLFEERAIELFEHDKVTEERRCNKQIPLLLEIVTENRNKCFHFFLHILLNRDYDHIIKKIVGPVEETFQNDSRRNERRILHNITKIPGDVENKSVELQLSVESSPREDERLIEQFRASASGMMENAISHGEMYVDDIKPGSVILQLRPVTEQAATKLLNAKENNRLLEMILGMLEHTDIEKQVDISKPLNIKVQVWYANSTKPKQDDHQSIKSQIKEHIKTCRAMLISKLEPLKLASFLLSSAYFSQSEIDRINAAPSRPGRVRNLLSVIEHGDSEVAKDFVSALTDAGFGDLAKLLDPIDFHHKAESIRTIISSNYKSFLEEMQLSIATEILSECIGEISDVKTAILPKNGSRRKRMNTFLQFILQEDYNVIVFEEMLKNSGLEYLFDLSKCEHIKETTTAKDVEVNVVEGQTDGTGADEVLFESVITISYTGLKKLRKVENAEPVQRQSLADKSPEQYEDIRRAMEALEDENQSLKVQLSQKEQKIKVMEKNLAVLETIILNKEAIISEKQRELDSTKTELKKAFSDKKALQAAKDISTKTMAYKMVKLERKNFYAEEKSKAMAYEMEELKRKLLHAEEKYAYEMEELKREMLHAEVTKPQTSTFPRTTNIMQPRKKRHPYPSQDEESSLIFQPFKDPLMKPSSQRDHDSMMEGKRKGEERTLNFDLAKALAAQEDILRDLDSMYAGKEKSTMRHASATEVKEFDKRRMPSCKPFVRRHLFPYPTGDFISKREEKGKGTLEQSISKTKKEDDDEEDPRLKGWSASEPSCINTDIQS</sequence>
<protein>
    <submittedName>
        <fullName evidence="5">Uncharacterized protein LOC111110586 isoform X1</fullName>
    </submittedName>
</protein>
<gene>
    <name evidence="5" type="primary">LOC111110586</name>
</gene>
<feature type="domain" description="CARD" evidence="3">
    <location>
        <begin position="574"/>
        <end position="663"/>
    </location>
</feature>
<feature type="coiled-coil region" evidence="1">
    <location>
        <begin position="925"/>
        <end position="956"/>
    </location>
</feature>
<proteinExistence type="predicted"/>
<keyword evidence="4" id="KW-1185">Reference proteome</keyword>
<feature type="compositionally biased region" description="Basic and acidic residues" evidence="2">
    <location>
        <begin position="1009"/>
        <end position="1024"/>
    </location>
</feature>
<accession>A0A8B8BHK6</accession>
<dbReference type="PROSITE" id="PS50209">
    <property type="entry name" value="CARD"/>
    <property type="match status" value="1"/>
</dbReference>
<evidence type="ECO:0000259" key="3">
    <source>
        <dbReference type="PROSITE" id="PS50209"/>
    </source>
</evidence>
<dbReference type="KEGG" id="cvn:111110586"/>
<dbReference type="Proteomes" id="UP000694844">
    <property type="component" value="Chromosome 8"/>
</dbReference>
<dbReference type="GeneID" id="111110586"/>
<dbReference type="InterPro" id="IPR011029">
    <property type="entry name" value="DEATH-like_dom_sf"/>
</dbReference>
<dbReference type="Gene3D" id="1.10.533.10">
    <property type="entry name" value="Death Domain, Fas"/>
    <property type="match status" value="3"/>
</dbReference>
<evidence type="ECO:0000313" key="4">
    <source>
        <dbReference type="Proteomes" id="UP000694844"/>
    </source>
</evidence>
<feature type="region of interest" description="Disordered" evidence="2">
    <location>
        <begin position="1088"/>
        <end position="1141"/>
    </location>
</feature>
<evidence type="ECO:0000313" key="5">
    <source>
        <dbReference type="RefSeq" id="XP_022302857.1"/>
    </source>
</evidence>
<feature type="region of interest" description="Disordered" evidence="2">
    <location>
        <begin position="1001"/>
        <end position="1024"/>
    </location>
</feature>
<organism evidence="4 5">
    <name type="scientific">Crassostrea virginica</name>
    <name type="common">Eastern oyster</name>
    <dbReference type="NCBI Taxonomy" id="6565"/>
    <lineage>
        <taxon>Eukaryota</taxon>
        <taxon>Metazoa</taxon>
        <taxon>Spiralia</taxon>
        <taxon>Lophotrochozoa</taxon>
        <taxon>Mollusca</taxon>
        <taxon>Bivalvia</taxon>
        <taxon>Autobranchia</taxon>
        <taxon>Pteriomorphia</taxon>
        <taxon>Ostreida</taxon>
        <taxon>Ostreoidea</taxon>
        <taxon>Ostreidae</taxon>
        <taxon>Crassostrea</taxon>
    </lineage>
</organism>
<dbReference type="AlphaFoldDB" id="A0A8B8BHK6"/>
<dbReference type="InterPro" id="IPR001315">
    <property type="entry name" value="CARD"/>
</dbReference>
<dbReference type="GO" id="GO:0042981">
    <property type="term" value="P:regulation of apoptotic process"/>
    <property type="evidence" value="ECO:0007669"/>
    <property type="project" value="InterPro"/>
</dbReference>